<evidence type="ECO:0000313" key="2">
    <source>
        <dbReference type="EMBL" id="RIY31708.1"/>
    </source>
</evidence>
<evidence type="ECO:0000256" key="1">
    <source>
        <dbReference type="SAM" id="MobiDB-lite"/>
    </source>
</evidence>
<dbReference type="OrthoDB" id="5674341at2"/>
<proteinExistence type="predicted"/>
<dbReference type="RefSeq" id="WP_119535285.1">
    <property type="nucleotide sequence ID" value="NZ_NRJF01000267.1"/>
</dbReference>
<evidence type="ECO:0000313" key="3">
    <source>
        <dbReference type="Proteomes" id="UP000265964"/>
    </source>
</evidence>
<keyword evidence="3" id="KW-1185">Reference proteome</keyword>
<feature type="compositionally biased region" description="Basic and acidic residues" evidence="1">
    <location>
        <begin position="247"/>
        <end position="256"/>
    </location>
</feature>
<name>A0A3A1Y3B7_9GAMM</name>
<dbReference type="Proteomes" id="UP000265964">
    <property type="component" value="Unassembled WGS sequence"/>
</dbReference>
<gene>
    <name evidence="2" type="ORF">CKF59_07465</name>
</gene>
<comment type="caution">
    <text evidence="2">The sequence shown here is derived from an EMBL/GenBank/DDBJ whole genome shotgun (WGS) entry which is preliminary data.</text>
</comment>
<organism evidence="2 3">
    <name type="scientific">Psittacicella gerlachiana</name>
    <dbReference type="NCBI Taxonomy" id="2028574"/>
    <lineage>
        <taxon>Bacteria</taxon>
        <taxon>Pseudomonadati</taxon>
        <taxon>Pseudomonadota</taxon>
        <taxon>Gammaproteobacteria</taxon>
        <taxon>Pasteurellales</taxon>
        <taxon>Psittacicellaceae</taxon>
        <taxon>Psittacicella</taxon>
    </lineage>
</organism>
<reference evidence="2 3" key="1">
    <citation type="submission" date="2017-08" db="EMBL/GenBank/DDBJ databases">
        <title>Reclassification of Bisgaard taxon 37 and 44.</title>
        <authorList>
            <person name="Christensen H."/>
        </authorList>
    </citation>
    <scope>NUCLEOTIDE SEQUENCE [LARGE SCALE GENOMIC DNA]</scope>
    <source>
        <strain evidence="2 3">EEAB3T1</strain>
    </source>
</reference>
<sequence length="283" mass="31934">MDNEINFSEQNLESLSESHVYVPDTINDYRSYHTGKSIKTIGNPHKLLKTKVVNKVNLPPFCTATGNPGSGSYLTISYTAKDKLLEVFTFEKYINSFIGHPIVRDVELLAQEVATEVAIALNTPVTLTAEFVLVGFKYGQSVQVEVEIDQYMLQILQPQYREKYLAFLEKQAKGEIKVLEDNKTFLERVAQNQQATCPVKHTLQSNQDSNPLEKEQAVESVKEEKQEASIQVESQEKARVQEASLTSKEDEKKAQSDDYEVCPFVKREDARPGSKCPVTGKSY</sequence>
<protein>
    <submittedName>
        <fullName evidence="2">Uncharacterized protein</fullName>
    </submittedName>
</protein>
<accession>A0A3A1Y3B7</accession>
<feature type="region of interest" description="Disordered" evidence="1">
    <location>
        <begin position="219"/>
        <end position="283"/>
    </location>
</feature>
<dbReference type="EMBL" id="NRJF01000267">
    <property type="protein sequence ID" value="RIY31708.1"/>
    <property type="molecule type" value="Genomic_DNA"/>
</dbReference>
<dbReference type="AlphaFoldDB" id="A0A3A1Y3B7"/>